<keyword evidence="4" id="KW-0547">Nucleotide-binding</keyword>
<evidence type="ECO:0000259" key="12">
    <source>
        <dbReference type="PROSITE" id="PS50929"/>
    </source>
</evidence>
<dbReference type="Pfam" id="PF00005">
    <property type="entry name" value="ABC_tran"/>
    <property type="match status" value="1"/>
</dbReference>
<evidence type="ECO:0000256" key="1">
    <source>
        <dbReference type="ARBA" id="ARBA00004141"/>
    </source>
</evidence>
<evidence type="ECO:0000256" key="6">
    <source>
        <dbReference type="ARBA" id="ARBA00022989"/>
    </source>
</evidence>
<dbReference type="PANTHER" id="PTHR24221:SF503">
    <property type="entry name" value="MITOCHONDRIAL POTASSIUM CHANNEL ATP-BINDING SUBUNIT"/>
    <property type="match status" value="1"/>
</dbReference>
<keyword evidence="7 10" id="KW-0472">Membrane</keyword>
<dbReference type="InterPro" id="IPR011527">
    <property type="entry name" value="ABC1_TM_dom"/>
</dbReference>
<feature type="region of interest" description="Disordered" evidence="9">
    <location>
        <begin position="44"/>
        <end position="80"/>
    </location>
</feature>
<reference evidence="13" key="1">
    <citation type="submission" date="2020-06" db="EMBL/GenBank/DDBJ databases">
        <authorList>
            <consortium name="Plant Systems Biology data submission"/>
        </authorList>
    </citation>
    <scope>NUCLEOTIDE SEQUENCE</scope>
    <source>
        <strain evidence="13">D6</strain>
    </source>
</reference>
<evidence type="ECO:0000313" key="14">
    <source>
        <dbReference type="Proteomes" id="UP001153069"/>
    </source>
</evidence>
<evidence type="ECO:0000256" key="8">
    <source>
        <dbReference type="ARBA" id="ARBA00024363"/>
    </source>
</evidence>
<dbReference type="InterPro" id="IPR003439">
    <property type="entry name" value="ABC_transporter-like_ATP-bd"/>
</dbReference>
<keyword evidence="14" id="KW-1185">Reference proteome</keyword>
<dbReference type="InterPro" id="IPR003593">
    <property type="entry name" value="AAA+_ATPase"/>
</dbReference>
<comment type="subcellular location">
    <subcellularLocation>
        <location evidence="1">Membrane</location>
        <topology evidence="1">Multi-pass membrane protein</topology>
    </subcellularLocation>
</comment>
<comment type="caution">
    <text evidence="13">The sequence shown here is derived from an EMBL/GenBank/DDBJ whole genome shotgun (WGS) entry which is preliminary data.</text>
</comment>
<evidence type="ECO:0000256" key="2">
    <source>
        <dbReference type="ARBA" id="ARBA00022448"/>
    </source>
</evidence>
<feature type="transmembrane region" description="Helical" evidence="10">
    <location>
        <begin position="390"/>
        <end position="415"/>
    </location>
</feature>
<dbReference type="PANTHER" id="PTHR24221">
    <property type="entry name" value="ATP-BINDING CASSETTE SUB-FAMILY B"/>
    <property type="match status" value="1"/>
</dbReference>
<dbReference type="Pfam" id="PF00664">
    <property type="entry name" value="ABC_membrane"/>
    <property type="match status" value="1"/>
</dbReference>
<dbReference type="GO" id="GO:0016020">
    <property type="term" value="C:membrane"/>
    <property type="evidence" value="ECO:0007669"/>
    <property type="project" value="UniProtKB-SubCell"/>
</dbReference>
<evidence type="ECO:0000313" key="13">
    <source>
        <dbReference type="EMBL" id="CAB9528099.1"/>
    </source>
</evidence>
<dbReference type="FunFam" id="3.40.50.300:FF:000287">
    <property type="entry name" value="Multidrug ABC transporter ATP-binding protein"/>
    <property type="match status" value="1"/>
</dbReference>
<keyword evidence="5 13" id="KW-0067">ATP-binding</keyword>
<dbReference type="EMBL" id="CAICTM010002145">
    <property type="protein sequence ID" value="CAB9528099.1"/>
    <property type="molecule type" value="Genomic_DNA"/>
</dbReference>
<feature type="compositionally biased region" description="Basic and acidic residues" evidence="9">
    <location>
        <begin position="46"/>
        <end position="56"/>
    </location>
</feature>
<dbReference type="Proteomes" id="UP001153069">
    <property type="component" value="Unassembled WGS sequence"/>
</dbReference>
<dbReference type="InterPro" id="IPR036640">
    <property type="entry name" value="ABC1_TM_sf"/>
</dbReference>
<dbReference type="GO" id="GO:0005524">
    <property type="term" value="F:ATP binding"/>
    <property type="evidence" value="ECO:0007669"/>
    <property type="project" value="UniProtKB-KW"/>
</dbReference>
<dbReference type="SUPFAM" id="SSF90123">
    <property type="entry name" value="ABC transporter transmembrane region"/>
    <property type="match status" value="1"/>
</dbReference>
<dbReference type="PROSITE" id="PS50893">
    <property type="entry name" value="ABC_TRANSPORTER_2"/>
    <property type="match status" value="1"/>
</dbReference>
<evidence type="ECO:0000256" key="9">
    <source>
        <dbReference type="SAM" id="MobiDB-lite"/>
    </source>
</evidence>
<name>A0A9N8EY52_9STRA</name>
<sequence length="882" mass="96932">MSSDIPEELVASTKASTLVVLASCSAITLQLLRVSIDLIQVASKGSPKDEDKKTKSVDSSNSKSYGSVDPSKDTKDVAASTDEETQGLLVDGDAATSSSSTAPTPFSAFLLPRISLVCHGLLALVFLAVPLVWKSSNSIFSSSLKDSTVFCLILGGYVTARDLPRSRFGLFQRLYYTLASVLLVAAYFGNLFWEYYNSYNDVPVQWTLGDEILVAAISFYLGLTLVDVCVTRGTAAAVVAEPVKRALSRKALLTMLKPYFWPDATDSSALWNRVRAIMTWVCVILSKICNLVSPILLGWASTALAHQDYASCIKWSIAYAFLQLMSSTFREGQSLVYLKVAQAAFVQLSETTFGHIHNLSLDWHLRKKLGEVIRSMDRGIAACDTLMKYLFLWLLPAMIECVAVCFIFASFFQYLPLGIAVFYYVFVYVVWTILVTLWRKKFRKAVVKSDNEWHDRCTDSLINFETVKYFTAEDYEMKRFGDAVKDYQEGSVNVQASLSFLNVSQRVIMQACLAHCLSLAAYGIQQRSDCCIKEAGCEALFSECCQATSHLECPGMEVGDFVAVLTYTLNLFQPLNFLGSVYNAIVMAMIDLSNLSELLAENPDVTDSPNARDIPTSNAADPDTVVEFDNVVFHYPTQPDTKGLKGLSFKMKRGTTTAIVGPTGAGKTTVSRLLFRFYDVIGGAVKVNGVDVRSLKQKSLRETIGVVPQAASMFNDTIRANMLYGKRDATEEELIQAAKDAQLLDFIESLGDKWETMVGDRGLKLSGGEKQRAAIARCLLRDPPIVLLDEATSALDTLTESSVQEALDRLGAQRTVLVIAHRLGTIRNADNIIVLKEGVVCEQGTHDELLSKPGGVYAEMWNMQLHSASATASTNSLGRLAD</sequence>
<dbReference type="InterPro" id="IPR017871">
    <property type="entry name" value="ABC_transporter-like_CS"/>
</dbReference>
<dbReference type="AlphaFoldDB" id="A0A9N8EY52"/>
<dbReference type="Gene3D" id="1.20.1560.10">
    <property type="entry name" value="ABC transporter type 1, transmembrane domain"/>
    <property type="match status" value="1"/>
</dbReference>
<accession>A0A9N8EY52</accession>
<dbReference type="InterPro" id="IPR039421">
    <property type="entry name" value="Type_1_exporter"/>
</dbReference>
<keyword evidence="3 10" id="KW-0812">Transmembrane</keyword>
<organism evidence="13 14">
    <name type="scientific">Seminavis robusta</name>
    <dbReference type="NCBI Taxonomy" id="568900"/>
    <lineage>
        <taxon>Eukaryota</taxon>
        <taxon>Sar</taxon>
        <taxon>Stramenopiles</taxon>
        <taxon>Ochrophyta</taxon>
        <taxon>Bacillariophyta</taxon>
        <taxon>Bacillariophyceae</taxon>
        <taxon>Bacillariophycidae</taxon>
        <taxon>Naviculales</taxon>
        <taxon>Naviculaceae</taxon>
        <taxon>Seminavis</taxon>
    </lineage>
</organism>
<dbReference type="PROSITE" id="PS00211">
    <property type="entry name" value="ABC_TRANSPORTER_1"/>
    <property type="match status" value="1"/>
</dbReference>
<feature type="domain" description="ABC transmembrane type-1" evidence="12">
    <location>
        <begin position="281"/>
        <end position="587"/>
    </location>
</feature>
<dbReference type="PROSITE" id="PS50929">
    <property type="entry name" value="ABC_TM1F"/>
    <property type="match status" value="1"/>
</dbReference>
<feature type="transmembrane region" description="Helical" evidence="10">
    <location>
        <begin position="421"/>
        <end position="438"/>
    </location>
</feature>
<feature type="transmembrane region" description="Helical" evidence="10">
    <location>
        <begin position="174"/>
        <end position="193"/>
    </location>
</feature>
<feature type="transmembrane region" description="Helical" evidence="10">
    <location>
        <begin position="114"/>
        <end position="133"/>
    </location>
</feature>
<dbReference type="OrthoDB" id="6500128at2759"/>
<gene>
    <name evidence="13" type="ORF">SEMRO_2147_G316480.1</name>
</gene>
<comment type="similarity">
    <text evidence="8">Belongs to the ABC transporter superfamily. ABCB family. Heavy Metal importer (TC 3.A.1.210) subfamily.</text>
</comment>
<evidence type="ECO:0000259" key="11">
    <source>
        <dbReference type="PROSITE" id="PS50893"/>
    </source>
</evidence>
<dbReference type="GO" id="GO:0140359">
    <property type="term" value="F:ABC-type transporter activity"/>
    <property type="evidence" value="ECO:0007669"/>
    <property type="project" value="InterPro"/>
</dbReference>
<dbReference type="InterPro" id="IPR027417">
    <property type="entry name" value="P-loop_NTPase"/>
</dbReference>
<evidence type="ECO:0000256" key="7">
    <source>
        <dbReference type="ARBA" id="ARBA00023136"/>
    </source>
</evidence>
<keyword evidence="6 10" id="KW-1133">Transmembrane helix</keyword>
<protein>
    <submittedName>
        <fullName evidence="13">Lactococcin-G-processing and transport ATP-binding protein LagD</fullName>
    </submittedName>
</protein>
<dbReference type="CDD" id="cd18560">
    <property type="entry name" value="ABC_6TM_ATM1_ABCB7_HMT1_ABCB6"/>
    <property type="match status" value="1"/>
</dbReference>
<feature type="domain" description="ABC transporter" evidence="11">
    <location>
        <begin position="626"/>
        <end position="862"/>
    </location>
</feature>
<evidence type="ECO:0000256" key="4">
    <source>
        <dbReference type="ARBA" id="ARBA00022741"/>
    </source>
</evidence>
<dbReference type="SMART" id="SM00382">
    <property type="entry name" value="AAA"/>
    <property type="match status" value="1"/>
</dbReference>
<dbReference type="GO" id="GO:0016887">
    <property type="term" value="F:ATP hydrolysis activity"/>
    <property type="evidence" value="ECO:0007669"/>
    <property type="project" value="InterPro"/>
</dbReference>
<proteinExistence type="inferred from homology"/>
<evidence type="ECO:0000256" key="3">
    <source>
        <dbReference type="ARBA" id="ARBA00022692"/>
    </source>
</evidence>
<keyword evidence="2" id="KW-0813">Transport</keyword>
<dbReference type="Gene3D" id="3.40.50.300">
    <property type="entry name" value="P-loop containing nucleotide triphosphate hydrolases"/>
    <property type="match status" value="1"/>
</dbReference>
<feature type="transmembrane region" description="Helical" evidence="10">
    <location>
        <begin position="213"/>
        <end position="240"/>
    </location>
</feature>
<evidence type="ECO:0000256" key="10">
    <source>
        <dbReference type="SAM" id="Phobius"/>
    </source>
</evidence>
<dbReference type="SUPFAM" id="SSF52540">
    <property type="entry name" value="P-loop containing nucleoside triphosphate hydrolases"/>
    <property type="match status" value="1"/>
</dbReference>
<evidence type="ECO:0000256" key="5">
    <source>
        <dbReference type="ARBA" id="ARBA00022840"/>
    </source>
</evidence>